<dbReference type="InterPro" id="IPR009057">
    <property type="entry name" value="Homeodomain-like_sf"/>
</dbReference>
<evidence type="ECO:0000313" key="6">
    <source>
        <dbReference type="Proteomes" id="UP000054870"/>
    </source>
</evidence>
<dbReference type="PROSITE" id="PS01124">
    <property type="entry name" value="HTH_ARAC_FAMILY_2"/>
    <property type="match status" value="1"/>
</dbReference>
<dbReference type="Gene3D" id="1.10.10.60">
    <property type="entry name" value="Homeodomain-like"/>
    <property type="match status" value="1"/>
</dbReference>
<evidence type="ECO:0000256" key="2">
    <source>
        <dbReference type="ARBA" id="ARBA00023125"/>
    </source>
</evidence>
<dbReference type="RefSeq" id="WP_061125274.1">
    <property type="nucleotide sequence ID" value="NZ_FCOF02000014.1"/>
</dbReference>
<name>A0A158BFC4_9BURK</name>
<reference evidence="5" key="1">
    <citation type="submission" date="2016-01" db="EMBL/GenBank/DDBJ databases">
        <authorList>
            <person name="Peeters C."/>
        </authorList>
    </citation>
    <scope>NUCLEOTIDE SEQUENCE [LARGE SCALE GENOMIC DNA]</scope>
    <source>
        <strain evidence="5">LMG 29318</strain>
    </source>
</reference>
<dbReference type="GO" id="GO:0043565">
    <property type="term" value="F:sequence-specific DNA binding"/>
    <property type="evidence" value="ECO:0007669"/>
    <property type="project" value="InterPro"/>
</dbReference>
<evidence type="ECO:0000256" key="3">
    <source>
        <dbReference type="ARBA" id="ARBA00023163"/>
    </source>
</evidence>
<dbReference type="OrthoDB" id="3631840at2"/>
<protein>
    <submittedName>
        <fullName evidence="5">AraC family transcriptional regulator</fullName>
    </submittedName>
</protein>
<feature type="domain" description="HTH araC/xylS-type" evidence="4">
    <location>
        <begin position="7"/>
        <end position="104"/>
    </location>
</feature>
<gene>
    <name evidence="5" type="ORF">AWB75_03414</name>
</gene>
<keyword evidence="2" id="KW-0238">DNA-binding</keyword>
<dbReference type="AlphaFoldDB" id="A0A158BFC4"/>
<evidence type="ECO:0000313" key="5">
    <source>
        <dbReference type="EMBL" id="SAK68765.1"/>
    </source>
</evidence>
<dbReference type="SMART" id="SM00342">
    <property type="entry name" value="HTH_ARAC"/>
    <property type="match status" value="1"/>
</dbReference>
<comment type="caution">
    <text evidence="5">The sequence shown here is derived from an EMBL/GenBank/DDBJ whole genome shotgun (WGS) entry which is preliminary data.</text>
</comment>
<keyword evidence="6" id="KW-1185">Reference proteome</keyword>
<dbReference type="Pfam" id="PF12833">
    <property type="entry name" value="HTH_18"/>
    <property type="match status" value="1"/>
</dbReference>
<proteinExistence type="predicted"/>
<organism evidence="5 6">
    <name type="scientific">Caballeronia catudaia</name>
    <dbReference type="NCBI Taxonomy" id="1777136"/>
    <lineage>
        <taxon>Bacteria</taxon>
        <taxon>Pseudomonadati</taxon>
        <taxon>Pseudomonadota</taxon>
        <taxon>Betaproteobacteria</taxon>
        <taxon>Burkholderiales</taxon>
        <taxon>Burkholderiaceae</taxon>
        <taxon>Caballeronia</taxon>
    </lineage>
</organism>
<evidence type="ECO:0000256" key="1">
    <source>
        <dbReference type="ARBA" id="ARBA00023015"/>
    </source>
</evidence>
<dbReference type="Proteomes" id="UP000054870">
    <property type="component" value="Unassembled WGS sequence"/>
</dbReference>
<dbReference type="SUPFAM" id="SSF46689">
    <property type="entry name" value="Homeodomain-like"/>
    <property type="match status" value="2"/>
</dbReference>
<keyword evidence="3" id="KW-0804">Transcription</keyword>
<accession>A0A158BFC4</accession>
<keyword evidence="1" id="KW-0805">Transcription regulation</keyword>
<dbReference type="InterPro" id="IPR018060">
    <property type="entry name" value="HTH_AraC"/>
</dbReference>
<evidence type="ECO:0000259" key="4">
    <source>
        <dbReference type="PROSITE" id="PS01124"/>
    </source>
</evidence>
<dbReference type="GO" id="GO:0003700">
    <property type="term" value="F:DNA-binding transcription factor activity"/>
    <property type="evidence" value="ECO:0007669"/>
    <property type="project" value="InterPro"/>
</dbReference>
<sequence>MSQANLVDALAYIEANFDKTVSLAQLADLSALSVSRFATVFRQQFGLSPYKYLCELRVRRAQMLLLAGVPGSVVATEVGFFDQSHLARHFKRLCGVTPSAFVARTRKKARSAELDAGLMKRVAQAETRVLAFDDAHVA</sequence>
<dbReference type="InterPro" id="IPR050204">
    <property type="entry name" value="AraC_XylS_family_regulators"/>
</dbReference>
<dbReference type="PANTHER" id="PTHR46796">
    <property type="entry name" value="HTH-TYPE TRANSCRIPTIONAL ACTIVATOR RHAS-RELATED"/>
    <property type="match status" value="1"/>
</dbReference>
<dbReference type="EMBL" id="FCOF02000014">
    <property type="protein sequence ID" value="SAK68765.1"/>
    <property type="molecule type" value="Genomic_DNA"/>
</dbReference>